<feature type="transmembrane region" description="Helical" evidence="1">
    <location>
        <begin position="289"/>
        <end position="313"/>
    </location>
</feature>
<keyword evidence="2" id="KW-0732">Signal</keyword>
<feature type="transmembrane region" description="Helical" evidence="1">
    <location>
        <begin position="179"/>
        <end position="200"/>
    </location>
</feature>
<gene>
    <name evidence="4" type="ORF">DGAL_LOCUS17698</name>
</gene>
<feature type="signal peptide" evidence="2">
    <location>
        <begin position="1"/>
        <end position="16"/>
    </location>
</feature>
<evidence type="ECO:0000313" key="5">
    <source>
        <dbReference type="Proteomes" id="UP000789390"/>
    </source>
</evidence>
<keyword evidence="1" id="KW-1133">Transmembrane helix</keyword>
<dbReference type="InterPro" id="IPR052728">
    <property type="entry name" value="O2_lipid_transport_reg"/>
</dbReference>
<dbReference type="Proteomes" id="UP000789390">
    <property type="component" value="Unassembled WGS sequence"/>
</dbReference>
<dbReference type="GO" id="GO:0016747">
    <property type="term" value="F:acyltransferase activity, transferring groups other than amino-acyl groups"/>
    <property type="evidence" value="ECO:0007669"/>
    <property type="project" value="InterPro"/>
</dbReference>
<dbReference type="EMBL" id="CAKKLH010000346">
    <property type="protein sequence ID" value="CAH0113786.1"/>
    <property type="molecule type" value="Genomic_DNA"/>
</dbReference>
<proteinExistence type="predicted"/>
<protein>
    <recommendedName>
        <fullName evidence="3">Acyltransferase 3 domain-containing protein</fullName>
    </recommendedName>
</protein>
<evidence type="ECO:0000259" key="3">
    <source>
        <dbReference type="Pfam" id="PF01757"/>
    </source>
</evidence>
<feature type="transmembrane region" description="Helical" evidence="1">
    <location>
        <begin position="100"/>
        <end position="121"/>
    </location>
</feature>
<evidence type="ECO:0000256" key="2">
    <source>
        <dbReference type="SAM" id="SignalP"/>
    </source>
</evidence>
<accession>A0A8J2WPC8</accession>
<keyword evidence="5" id="KW-1185">Reference proteome</keyword>
<dbReference type="InterPro" id="IPR002656">
    <property type="entry name" value="Acyl_transf_3_dom"/>
</dbReference>
<feature type="transmembrane region" description="Helical" evidence="1">
    <location>
        <begin position="73"/>
        <end position="93"/>
    </location>
</feature>
<dbReference type="Pfam" id="PF01757">
    <property type="entry name" value="Acyl_transf_3"/>
    <property type="match status" value="1"/>
</dbReference>
<dbReference type="AlphaFoldDB" id="A0A8J2WPC8"/>
<feature type="domain" description="Acyltransferase 3" evidence="3">
    <location>
        <begin position="51"/>
        <end position="307"/>
    </location>
</feature>
<sequence length="341" mass="39313">MVFLTLNAFIFADSSATLWPYVGTGPDWNYINQLSKTVRQNLWANILYINNYVTIADQRSSLSNPSTGMIETWYLACDMQMFWISPVFVYPIWRWKRTGLIWTNLCLMVFLVMSIISFVVYDIPPTVLFNRPSAMLKLDEYCRKHYHQTVARIPPYIIGILLGWLLHKTKERKINLNKYLAVVGWMAAMLLGLTVIYGMFPYLDEAKTPVISPFIQVSYGALHRSAWTFAVGWIIFACTHGYGGCIQIFLSSNIFLPLSRLSYAVYLVHFAYIKSYVSQMRKPIYLSEYYYFTVYLGILLIAFMIASVVSVLIEIPFLNLDKLLFPGNSAKIQKINNVTTD</sequence>
<name>A0A8J2WPC8_9CRUS</name>
<feature type="transmembrane region" description="Helical" evidence="1">
    <location>
        <begin position="226"/>
        <end position="249"/>
    </location>
</feature>
<evidence type="ECO:0000313" key="4">
    <source>
        <dbReference type="EMBL" id="CAH0113786.1"/>
    </source>
</evidence>
<keyword evidence="1" id="KW-0812">Transmembrane</keyword>
<dbReference type="PANTHER" id="PTHR11161">
    <property type="entry name" value="O-ACYLTRANSFERASE"/>
    <property type="match status" value="1"/>
</dbReference>
<organism evidence="4 5">
    <name type="scientific">Daphnia galeata</name>
    <dbReference type="NCBI Taxonomy" id="27404"/>
    <lineage>
        <taxon>Eukaryota</taxon>
        <taxon>Metazoa</taxon>
        <taxon>Ecdysozoa</taxon>
        <taxon>Arthropoda</taxon>
        <taxon>Crustacea</taxon>
        <taxon>Branchiopoda</taxon>
        <taxon>Diplostraca</taxon>
        <taxon>Cladocera</taxon>
        <taxon>Anomopoda</taxon>
        <taxon>Daphniidae</taxon>
        <taxon>Daphnia</taxon>
    </lineage>
</organism>
<comment type="caution">
    <text evidence="4">The sequence shown here is derived from an EMBL/GenBank/DDBJ whole genome shotgun (WGS) entry which is preliminary data.</text>
</comment>
<keyword evidence="1" id="KW-0472">Membrane</keyword>
<feature type="chain" id="PRO_5035144437" description="Acyltransferase 3 domain-containing protein" evidence="2">
    <location>
        <begin position="17"/>
        <end position="341"/>
    </location>
</feature>
<reference evidence="4" key="1">
    <citation type="submission" date="2021-11" db="EMBL/GenBank/DDBJ databases">
        <authorList>
            <person name="Schell T."/>
        </authorList>
    </citation>
    <scope>NUCLEOTIDE SEQUENCE</scope>
    <source>
        <strain evidence="4">M5</strain>
    </source>
</reference>
<evidence type="ECO:0000256" key="1">
    <source>
        <dbReference type="SAM" id="Phobius"/>
    </source>
</evidence>
<feature type="transmembrane region" description="Helical" evidence="1">
    <location>
        <begin position="149"/>
        <end position="167"/>
    </location>
</feature>
<dbReference type="OrthoDB" id="6408118at2759"/>
<dbReference type="PANTHER" id="PTHR11161:SF0">
    <property type="entry name" value="O-ACYLTRANSFERASE LIKE PROTEIN"/>
    <property type="match status" value="1"/>
</dbReference>